<accession>A0A9W7X307</accession>
<dbReference type="EC" id="2.3.2.13" evidence="2"/>
<protein>
    <recommendedName>
        <fullName evidence="2">protein-glutamine gamma-glutamyltransferase</fullName>
        <ecNumber evidence="2">2.3.2.13</ecNumber>
    </recommendedName>
</protein>
<dbReference type="PANTHER" id="PTHR11590">
    <property type="entry name" value="PROTEIN-GLUTAMINE GAMMA-GLUTAMYLTRANSFERASE"/>
    <property type="match status" value="1"/>
</dbReference>
<dbReference type="InterPro" id="IPR008958">
    <property type="entry name" value="Transglutaminase_C"/>
</dbReference>
<proteinExistence type="predicted"/>
<evidence type="ECO:0000256" key="1">
    <source>
        <dbReference type="ARBA" id="ARBA00023315"/>
    </source>
</evidence>
<dbReference type="FunFam" id="2.60.40.10:FF:000171">
    <property type="entry name" value="protein-glutamine gamma-glutamyltransferase 6"/>
    <property type="match status" value="1"/>
</dbReference>
<name>A0A9W7X307_TRIRA</name>
<dbReference type="InterPro" id="IPR050779">
    <property type="entry name" value="Transglutaminase"/>
</dbReference>
<dbReference type="AlphaFoldDB" id="A0A9W7X307"/>
<dbReference type="SUPFAM" id="SSF49309">
    <property type="entry name" value="Transglutaminase, two C-terminal domains"/>
    <property type="match status" value="2"/>
</dbReference>
<organism evidence="4 5">
    <name type="scientific">Triplophysa rosa</name>
    <name type="common">Cave loach</name>
    <dbReference type="NCBI Taxonomy" id="992332"/>
    <lineage>
        <taxon>Eukaryota</taxon>
        <taxon>Metazoa</taxon>
        <taxon>Chordata</taxon>
        <taxon>Craniata</taxon>
        <taxon>Vertebrata</taxon>
        <taxon>Euteleostomi</taxon>
        <taxon>Actinopterygii</taxon>
        <taxon>Neopterygii</taxon>
        <taxon>Teleostei</taxon>
        <taxon>Ostariophysi</taxon>
        <taxon>Cypriniformes</taxon>
        <taxon>Nemacheilidae</taxon>
        <taxon>Triplophysa</taxon>
    </lineage>
</organism>
<keyword evidence="5" id="KW-1185">Reference proteome</keyword>
<evidence type="ECO:0000313" key="4">
    <source>
        <dbReference type="EMBL" id="KAI7812671.1"/>
    </source>
</evidence>
<evidence type="ECO:0000259" key="3">
    <source>
        <dbReference type="Pfam" id="PF00927"/>
    </source>
</evidence>
<keyword evidence="1" id="KW-0012">Acyltransferase</keyword>
<reference evidence="4" key="1">
    <citation type="submission" date="2021-02" db="EMBL/GenBank/DDBJ databases">
        <title>Comparative genomics reveals that relaxation of natural selection precedes convergent phenotypic evolution of cavefish.</title>
        <authorList>
            <person name="Peng Z."/>
        </authorList>
    </citation>
    <scope>NUCLEOTIDE SEQUENCE</scope>
    <source>
        <tissue evidence="4">Muscle</tissue>
    </source>
</reference>
<keyword evidence="1" id="KW-0808">Transferase</keyword>
<evidence type="ECO:0000256" key="2">
    <source>
        <dbReference type="ARBA" id="ARBA00024222"/>
    </source>
</evidence>
<dbReference type="Pfam" id="PF00927">
    <property type="entry name" value="Transglut_C"/>
    <property type="match status" value="1"/>
</dbReference>
<dbReference type="GO" id="GO:0003810">
    <property type="term" value="F:protein-glutamine gamma-glutamyltransferase activity"/>
    <property type="evidence" value="ECO:0007669"/>
    <property type="project" value="UniProtKB-EC"/>
</dbReference>
<dbReference type="Proteomes" id="UP001059041">
    <property type="component" value="Linkage Group LG2"/>
</dbReference>
<feature type="domain" description="Transglutaminase C-terminal" evidence="3">
    <location>
        <begin position="43"/>
        <end position="140"/>
    </location>
</feature>
<gene>
    <name evidence="4" type="ORF">IRJ41_006869</name>
</gene>
<comment type="caution">
    <text evidence="4">The sequence shown here is derived from an EMBL/GenBank/DDBJ whole genome shotgun (WGS) entry which is preliminary data.</text>
</comment>
<dbReference type="Gene3D" id="2.60.40.10">
    <property type="entry name" value="Immunoglobulins"/>
    <property type="match status" value="2"/>
</dbReference>
<dbReference type="EMBL" id="JAFHDT010000002">
    <property type="protein sequence ID" value="KAI7812671.1"/>
    <property type="molecule type" value="Genomic_DNA"/>
</dbReference>
<dbReference type="InterPro" id="IPR036238">
    <property type="entry name" value="Transglutaminase_C_sf"/>
</dbReference>
<dbReference type="InterPro" id="IPR013783">
    <property type="entry name" value="Ig-like_fold"/>
</dbReference>
<evidence type="ECO:0000313" key="5">
    <source>
        <dbReference type="Proteomes" id="UP001059041"/>
    </source>
</evidence>
<sequence length="199" mass="22119">MITVGSEEERIAVETACQYGTKAGIHCSSGTEDVTVLITMDEEEPQLGADAKLSITIQNTSSEQRSVTLFGQVEVVYYTGVHKATVKKDQVPVDLQPSEVETVDWTLLYDDYKDQLVDQAILMLTLTGRVTETKQVLVTQFSFRLRTPDILITPVGDAVVGKELSVKIVFRNLLRCTLMNVKFRIEGLGLQSIREISYG</sequence>
<dbReference type="PANTHER" id="PTHR11590:SF49">
    <property type="entry name" value="PROTEIN-GLUTAMINE GAMMA-GLUTAMYLTRANSFERASE K"/>
    <property type="match status" value="1"/>
</dbReference>